<feature type="region of interest" description="Disordered" evidence="1">
    <location>
        <begin position="401"/>
        <end position="422"/>
    </location>
</feature>
<dbReference type="EMBL" id="WUBL01000004">
    <property type="protein sequence ID" value="KAF2972793.1"/>
    <property type="molecule type" value="Genomic_DNA"/>
</dbReference>
<protein>
    <submittedName>
        <fullName evidence="2">Uncharacterized protein</fullName>
    </submittedName>
</protein>
<dbReference type="Proteomes" id="UP000481858">
    <property type="component" value="Unassembled WGS sequence"/>
</dbReference>
<evidence type="ECO:0000313" key="2">
    <source>
        <dbReference type="EMBL" id="KAF2972793.1"/>
    </source>
</evidence>
<dbReference type="InParanoid" id="A0A7C8N061"/>
<accession>A0A7C8N061</accession>
<proteinExistence type="predicted"/>
<evidence type="ECO:0000256" key="1">
    <source>
        <dbReference type="SAM" id="MobiDB-lite"/>
    </source>
</evidence>
<reference evidence="2 3" key="1">
    <citation type="submission" date="2019-12" db="EMBL/GenBank/DDBJ databases">
        <title>Draft genome sequence of the ascomycete Xylaria multiplex DSM 110363.</title>
        <authorList>
            <person name="Buettner E."/>
            <person name="Kellner H."/>
        </authorList>
    </citation>
    <scope>NUCLEOTIDE SEQUENCE [LARGE SCALE GENOMIC DNA]</scope>
    <source>
        <strain evidence="2 3">DSM 110363</strain>
    </source>
</reference>
<feature type="compositionally biased region" description="Polar residues" evidence="1">
    <location>
        <begin position="107"/>
        <end position="120"/>
    </location>
</feature>
<feature type="region of interest" description="Disordered" evidence="1">
    <location>
        <begin position="158"/>
        <end position="179"/>
    </location>
</feature>
<sequence>MSQSEGNRKLLALASFKNDRASMQRHVKRHVQQRYGIFFRESSKAVNLRLKSRKTWKSILHRATSPSPKDTGETQSARRNTAPRENVLEDFGESSRARNLMTGTIVALQQPSPEASTESQGLREDFLNPKLDPQGEDLAVEKGTVVDSKGSLTSAINAGAESPDIDAANENKDHDLGPGANPELVQIDVEDACNTIFHAGKSIYFSTSYCEASDLAMFNSARATLDRLQPDLEPIVKTLGRKSRHTNLVTFELRMAGKKEEGSTKITLRPSVWIRCCDKSTCKAIERRLSELDWLDSAYYSPVYVRGNLKLASAGPYPRLTELDLNHGTSFWTDTPDGRLQKKVHVHHLCRIGGYIIVDLPTGPQLAAVTTGHGLLEYWVQQNSHQEAMSSTTEVAEARKIEDTGSEDETQVEGSDTEAATHHISNEGDLVIDWEPAELFADNINFIFQASPTQEGSFEVKTGYINADFLLLSGENQTIPGSSLTMKKAIEQVSVDSHMIDADMSSDKFPGMVITARSEAHIAAEIFPDIIPLFINGVMFQTRKVQLSELPYSGLSGSWIVHDRALCGVIIAIYEGEPFALMLTAEKLLSDIAMFSSNNTKARVATELDEISCLPCEYQSNTAQIEISKKHSFKHSIRDSIPPESVHRSKNILLHRALVKITQWPLPLPKRWRRGGYATTEHELIKEQSEENNPNII</sequence>
<keyword evidence="3" id="KW-1185">Reference proteome</keyword>
<dbReference type="AlphaFoldDB" id="A0A7C8N061"/>
<gene>
    <name evidence="2" type="ORF">GQX73_g805</name>
</gene>
<comment type="caution">
    <text evidence="2">The sequence shown here is derived from an EMBL/GenBank/DDBJ whole genome shotgun (WGS) entry which is preliminary data.</text>
</comment>
<evidence type="ECO:0000313" key="3">
    <source>
        <dbReference type="Proteomes" id="UP000481858"/>
    </source>
</evidence>
<name>A0A7C8N061_9PEZI</name>
<dbReference type="OrthoDB" id="4395072at2759"/>
<feature type="region of interest" description="Disordered" evidence="1">
    <location>
        <begin position="107"/>
        <end position="135"/>
    </location>
</feature>
<feature type="region of interest" description="Disordered" evidence="1">
    <location>
        <begin position="59"/>
        <end position="95"/>
    </location>
</feature>
<feature type="compositionally biased region" description="Polar residues" evidence="1">
    <location>
        <begin position="64"/>
        <end position="79"/>
    </location>
</feature>
<organism evidence="2 3">
    <name type="scientific">Xylaria multiplex</name>
    <dbReference type="NCBI Taxonomy" id="323545"/>
    <lineage>
        <taxon>Eukaryota</taxon>
        <taxon>Fungi</taxon>
        <taxon>Dikarya</taxon>
        <taxon>Ascomycota</taxon>
        <taxon>Pezizomycotina</taxon>
        <taxon>Sordariomycetes</taxon>
        <taxon>Xylariomycetidae</taxon>
        <taxon>Xylariales</taxon>
        <taxon>Xylariaceae</taxon>
        <taxon>Xylaria</taxon>
    </lineage>
</organism>